<protein>
    <submittedName>
        <fullName evidence="3">Uncharacterized protein</fullName>
    </submittedName>
</protein>
<feature type="region of interest" description="Disordered" evidence="2">
    <location>
        <begin position="1"/>
        <end position="76"/>
    </location>
</feature>
<reference evidence="3 4" key="1">
    <citation type="submission" date="2019-10" db="EMBL/GenBank/DDBJ databases">
        <title>Draft Genome Assembly of Rhodococcus zopfii DSM44189.</title>
        <authorList>
            <person name="Sutton J.M."/>
            <person name="Akob D.M."/>
            <person name="Bushman T.J."/>
        </authorList>
    </citation>
    <scope>NUCLEOTIDE SEQUENCE [LARGE SCALE GENOMIC DNA]</scope>
    <source>
        <strain evidence="3 4">DSM 44189</strain>
    </source>
</reference>
<dbReference type="SUPFAM" id="SSF51197">
    <property type="entry name" value="Clavaminate synthase-like"/>
    <property type="match status" value="1"/>
</dbReference>
<organism evidence="3 4">
    <name type="scientific">Rhodococcus zopfii</name>
    <dbReference type="NCBI Taxonomy" id="43772"/>
    <lineage>
        <taxon>Bacteria</taxon>
        <taxon>Bacillati</taxon>
        <taxon>Actinomycetota</taxon>
        <taxon>Actinomycetes</taxon>
        <taxon>Mycobacteriales</taxon>
        <taxon>Nocardiaceae</taxon>
        <taxon>Rhodococcus</taxon>
    </lineage>
</organism>
<proteinExistence type="predicted"/>
<sequence length="121" mass="12934">MQAETVGNRRGGGHRPNQGEPNASRSPGPVFEWNHPSARSALRAGSVASDRRGRAAPGSCLPTPAAATRTPEEHHQKLEYTTRLAWPLGDVAIRDNRATRHYAVAGDAGEYSIVEADTIPA</sequence>
<keyword evidence="1" id="KW-0560">Oxidoreductase</keyword>
<evidence type="ECO:0000313" key="4">
    <source>
        <dbReference type="Proteomes" id="UP001275440"/>
    </source>
</evidence>
<evidence type="ECO:0000256" key="1">
    <source>
        <dbReference type="ARBA" id="ARBA00023002"/>
    </source>
</evidence>
<name>A0ABU3WKQ3_9NOCA</name>
<evidence type="ECO:0000256" key="2">
    <source>
        <dbReference type="SAM" id="MobiDB-lite"/>
    </source>
</evidence>
<keyword evidence="4" id="KW-1185">Reference proteome</keyword>
<dbReference type="EMBL" id="WBMO01000001">
    <property type="protein sequence ID" value="MDV2474546.1"/>
    <property type="molecule type" value="Genomic_DNA"/>
</dbReference>
<dbReference type="Proteomes" id="UP001275440">
    <property type="component" value="Unassembled WGS sequence"/>
</dbReference>
<dbReference type="Gene3D" id="3.60.130.10">
    <property type="entry name" value="Clavaminate synthase-like"/>
    <property type="match status" value="1"/>
</dbReference>
<dbReference type="InterPro" id="IPR042098">
    <property type="entry name" value="TauD-like_sf"/>
</dbReference>
<gene>
    <name evidence="3" type="ORF">F8M49_02340</name>
</gene>
<comment type="caution">
    <text evidence="3">The sequence shown here is derived from an EMBL/GenBank/DDBJ whole genome shotgun (WGS) entry which is preliminary data.</text>
</comment>
<accession>A0ABU3WKQ3</accession>
<evidence type="ECO:0000313" key="3">
    <source>
        <dbReference type="EMBL" id="MDV2474546.1"/>
    </source>
</evidence>